<evidence type="ECO:0000256" key="2">
    <source>
        <dbReference type="ARBA" id="ARBA00022679"/>
    </source>
</evidence>
<dbReference type="Gene3D" id="2.60.420.10">
    <property type="entry name" value="Maltose phosphorylase, domain 3"/>
    <property type="match status" value="1"/>
</dbReference>
<feature type="domain" description="Glycosyl hydrolase 94 catalytic" evidence="3">
    <location>
        <begin position="2"/>
        <end position="77"/>
    </location>
</feature>
<evidence type="ECO:0000256" key="1">
    <source>
        <dbReference type="ARBA" id="ARBA00022676"/>
    </source>
</evidence>
<keyword evidence="5" id="KW-1185">Reference proteome</keyword>
<comment type="caution">
    <text evidence="4">The sequence shown here is derived from an EMBL/GenBank/DDBJ whole genome shotgun (WGS) entry which is preliminary data.</text>
</comment>
<dbReference type="Pfam" id="PF17167">
    <property type="entry name" value="Glyco_hydro_94"/>
    <property type="match status" value="1"/>
</dbReference>
<evidence type="ECO:0000259" key="3">
    <source>
        <dbReference type="Pfam" id="PF17167"/>
    </source>
</evidence>
<dbReference type="InterPro" id="IPR052047">
    <property type="entry name" value="GH94_Enzymes"/>
</dbReference>
<keyword evidence="2" id="KW-0808">Transferase</keyword>
<dbReference type="SUPFAM" id="SSF48208">
    <property type="entry name" value="Six-hairpin glycosidases"/>
    <property type="match status" value="1"/>
</dbReference>
<dbReference type="PANTHER" id="PTHR37469">
    <property type="entry name" value="CELLOBIONIC ACID PHOSPHORYLASE-RELATED"/>
    <property type="match status" value="1"/>
</dbReference>
<evidence type="ECO:0000313" key="5">
    <source>
        <dbReference type="Proteomes" id="UP001157125"/>
    </source>
</evidence>
<dbReference type="PANTHER" id="PTHR37469:SF2">
    <property type="entry name" value="CELLOBIONIC ACID PHOSPHORYLASE"/>
    <property type="match status" value="1"/>
</dbReference>
<evidence type="ECO:0000313" key="4">
    <source>
        <dbReference type="EMBL" id="GMA36049.1"/>
    </source>
</evidence>
<sequence>MIIAETVVGRAEYAWEYWKQIAPAYREEQSEVHRLEPYVYAQMIAGKDAARHGEAKNSWLTGTASWNFVAVSQHLLGVRPGYDGLIVDPCIGAEISEYTVRRVIRGATYVITVTNSGGKGATLTVDGQPIEGNEVPYAEPGATVEVTATV</sequence>
<dbReference type="InterPro" id="IPR033432">
    <property type="entry name" value="GH94_catalytic"/>
</dbReference>
<proteinExistence type="predicted"/>
<keyword evidence="1" id="KW-0328">Glycosyltransferase</keyword>
<dbReference type="InterPro" id="IPR012341">
    <property type="entry name" value="6hp_glycosidase-like_sf"/>
</dbReference>
<name>A0ABQ6IEA9_9MICO</name>
<protein>
    <recommendedName>
        <fullName evidence="3">Glycosyl hydrolase 94 catalytic domain-containing protein</fullName>
    </recommendedName>
</protein>
<dbReference type="Gene3D" id="1.50.10.10">
    <property type="match status" value="1"/>
</dbReference>
<dbReference type="InterPro" id="IPR008928">
    <property type="entry name" value="6-hairpin_glycosidase_sf"/>
</dbReference>
<reference evidence="5" key="1">
    <citation type="journal article" date="2019" name="Int. J. Syst. Evol. Microbiol.">
        <title>The Global Catalogue of Microorganisms (GCM) 10K type strain sequencing project: providing services to taxonomists for standard genome sequencing and annotation.</title>
        <authorList>
            <consortium name="The Broad Institute Genomics Platform"/>
            <consortium name="The Broad Institute Genome Sequencing Center for Infectious Disease"/>
            <person name="Wu L."/>
            <person name="Ma J."/>
        </authorList>
    </citation>
    <scope>NUCLEOTIDE SEQUENCE [LARGE SCALE GENOMIC DNA]</scope>
    <source>
        <strain evidence="5">NBRC 112299</strain>
    </source>
</reference>
<dbReference type="Proteomes" id="UP001157125">
    <property type="component" value="Unassembled WGS sequence"/>
</dbReference>
<dbReference type="EMBL" id="BSUN01000001">
    <property type="protein sequence ID" value="GMA36049.1"/>
    <property type="molecule type" value="Genomic_DNA"/>
</dbReference>
<organism evidence="4 5">
    <name type="scientific">Demequina litorisediminis</name>
    <dbReference type="NCBI Taxonomy" id="1849022"/>
    <lineage>
        <taxon>Bacteria</taxon>
        <taxon>Bacillati</taxon>
        <taxon>Actinomycetota</taxon>
        <taxon>Actinomycetes</taxon>
        <taxon>Micrococcales</taxon>
        <taxon>Demequinaceae</taxon>
        <taxon>Demequina</taxon>
    </lineage>
</organism>
<accession>A0ABQ6IEA9</accession>
<dbReference type="RefSeq" id="WP_284328366.1">
    <property type="nucleotide sequence ID" value="NZ_BSUN01000001.1"/>
</dbReference>
<gene>
    <name evidence="4" type="ORF">GCM10025876_22530</name>
</gene>